<proteinExistence type="predicted"/>
<accession>A0ABU0TIX3</accession>
<sequence>MKTLLLILSLGSVMTFAQKNPGQKKNNDSIWLFSPKDTAQSKKETRSMGGMPVAKPDTSVYSGLNAPVKNEKQYRILNGMEPKKQAKPILKAAPKKPK</sequence>
<keyword evidence="2" id="KW-0732">Signal</keyword>
<evidence type="ECO:0000313" key="4">
    <source>
        <dbReference type="Proteomes" id="UP001225072"/>
    </source>
</evidence>
<dbReference type="RefSeq" id="WP_307447995.1">
    <property type="nucleotide sequence ID" value="NZ_JAUTAL010000001.1"/>
</dbReference>
<evidence type="ECO:0000256" key="2">
    <source>
        <dbReference type="SAM" id="SignalP"/>
    </source>
</evidence>
<protein>
    <submittedName>
        <fullName evidence="3">Uncharacterized protein</fullName>
    </submittedName>
</protein>
<reference evidence="3 4" key="1">
    <citation type="submission" date="2023-07" db="EMBL/GenBank/DDBJ databases">
        <title>Functional and genomic diversity of the sorghum phyllosphere microbiome.</title>
        <authorList>
            <person name="Shade A."/>
        </authorList>
    </citation>
    <scope>NUCLEOTIDE SEQUENCE [LARGE SCALE GENOMIC DNA]</scope>
    <source>
        <strain evidence="3 4">SORGH_AS_1064</strain>
    </source>
</reference>
<feature type="region of interest" description="Disordered" evidence="1">
    <location>
        <begin position="38"/>
        <end position="64"/>
    </location>
</feature>
<feature type="chain" id="PRO_5045330894" evidence="2">
    <location>
        <begin position="18"/>
        <end position="98"/>
    </location>
</feature>
<comment type="caution">
    <text evidence="3">The sequence shown here is derived from an EMBL/GenBank/DDBJ whole genome shotgun (WGS) entry which is preliminary data.</text>
</comment>
<name>A0ABU0TIX3_9FLAO</name>
<organism evidence="3 4">
    <name type="scientific">Chryseobacterium camelliae</name>
    <dbReference type="NCBI Taxonomy" id="1265445"/>
    <lineage>
        <taxon>Bacteria</taxon>
        <taxon>Pseudomonadati</taxon>
        <taxon>Bacteroidota</taxon>
        <taxon>Flavobacteriia</taxon>
        <taxon>Flavobacteriales</taxon>
        <taxon>Weeksellaceae</taxon>
        <taxon>Chryseobacterium group</taxon>
        <taxon>Chryseobacterium</taxon>
    </lineage>
</organism>
<feature type="signal peptide" evidence="2">
    <location>
        <begin position="1"/>
        <end position="17"/>
    </location>
</feature>
<evidence type="ECO:0000256" key="1">
    <source>
        <dbReference type="SAM" id="MobiDB-lite"/>
    </source>
</evidence>
<gene>
    <name evidence="3" type="ORF">QE404_001270</name>
</gene>
<keyword evidence="4" id="KW-1185">Reference proteome</keyword>
<dbReference type="Proteomes" id="UP001225072">
    <property type="component" value="Unassembled WGS sequence"/>
</dbReference>
<evidence type="ECO:0000313" key="3">
    <source>
        <dbReference type="EMBL" id="MDQ1096123.1"/>
    </source>
</evidence>
<dbReference type="EMBL" id="JAUTAL010000001">
    <property type="protein sequence ID" value="MDQ1096123.1"/>
    <property type="molecule type" value="Genomic_DNA"/>
</dbReference>